<evidence type="ECO:0000313" key="2">
    <source>
        <dbReference type="WBParaSite" id="TMUE_2000006494.1"/>
    </source>
</evidence>
<protein>
    <submittedName>
        <fullName evidence="2">Uncharacterized protein</fullName>
    </submittedName>
</protein>
<dbReference type="Proteomes" id="UP000046395">
    <property type="component" value="Unassembled WGS sequence"/>
</dbReference>
<keyword evidence="1" id="KW-1185">Reference proteome</keyword>
<accession>A0A5S6QH17</accession>
<dbReference type="PROSITE" id="PS51257">
    <property type="entry name" value="PROKAR_LIPOPROTEIN"/>
    <property type="match status" value="1"/>
</dbReference>
<proteinExistence type="predicted"/>
<evidence type="ECO:0000313" key="1">
    <source>
        <dbReference type="Proteomes" id="UP000046395"/>
    </source>
</evidence>
<name>A0A5S6QH17_TRIMR</name>
<sequence length="137" mass="14804">MLSARTSGFANLTTGCLVVVHGGWPEDERYFAPQVANCSPANGQPVGNVSPAKGETDRWKLEQKTPIIPAPLEQDSWNLKSACLHRCTACEPLMIMNKQCVSYVTAAKRSPSLLSDHAGSVPAIRPVAKQEPTPTFE</sequence>
<reference evidence="2" key="1">
    <citation type="submission" date="2019-12" db="UniProtKB">
        <authorList>
            <consortium name="WormBaseParasite"/>
        </authorList>
    </citation>
    <scope>IDENTIFICATION</scope>
</reference>
<dbReference type="AlphaFoldDB" id="A0A5S6QH17"/>
<dbReference type="WBParaSite" id="TMUE_2000006494.1">
    <property type="protein sequence ID" value="TMUE_2000006494.1"/>
    <property type="gene ID" value="WBGene00299623"/>
</dbReference>
<organism evidence="1 2">
    <name type="scientific">Trichuris muris</name>
    <name type="common">Mouse whipworm</name>
    <dbReference type="NCBI Taxonomy" id="70415"/>
    <lineage>
        <taxon>Eukaryota</taxon>
        <taxon>Metazoa</taxon>
        <taxon>Ecdysozoa</taxon>
        <taxon>Nematoda</taxon>
        <taxon>Enoplea</taxon>
        <taxon>Dorylaimia</taxon>
        <taxon>Trichinellida</taxon>
        <taxon>Trichuridae</taxon>
        <taxon>Trichuris</taxon>
    </lineage>
</organism>